<dbReference type="GO" id="GO:0005886">
    <property type="term" value="C:plasma membrane"/>
    <property type="evidence" value="ECO:0007669"/>
    <property type="project" value="UniProtKB-SubCell"/>
</dbReference>
<feature type="transmembrane region" description="Helical" evidence="7">
    <location>
        <begin position="141"/>
        <end position="162"/>
    </location>
</feature>
<feature type="transmembrane region" description="Helical" evidence="7">
    <location>
        <begin position="110"/>
        <end position="129"/>
    </location>
</feature>
<evidence type="ECO:0000313" key="9">
    <source>
        <dbReference type="EMBL" id="GEM02242.1"/>
    </source>
</evidence>
<feature type="transmembrane region" description="Helical" evidence="7">
    <location>
        <begin position="168"/>
        <end position="184"/>
    </location>
</feature>
<dbReference type="SUPFAM" id="SSF103481">
    <property type="entry name" value="Multidrug resistance efflux transporter EmrE"/>
    <property type="match status" value="2"/>
</dbReference>
<dbReference type="RefSeq" id="WP_234987445.1">
    <property type="nucleotide sequence ID" value="NZ_BJWI01000029.1"/>
</dbReference>
<dbReference type="Proteomes" id="UP000242243">
    <property type="component" value="Unassembled WGS sequence"/>
</dbReference>
<dbReference type="EMBL" id="BJWI01000029">
    <property type="protein sequence ID" value="GEM02242.1"/>
    <property type="molecule type" value="Genomic_DNA"/>
</dbReference>
<reference evidence="10 11" key="1">
    <citation type="submission" date="2016-10" db="EMBL/GenBank/DDBJ databases">
        <authorList>
            <person name="de Groot N.N."/>
        </authorList>
    </citation>
    <scope>NUCLEOTIDE SEQUENCE [LARGE SCALE GENOMIC DNA]</scope>
    <source>
        <strain evidence="10 11">DSM 17073</strain>
    </source>
</reference>
<feature type="transmembrane region" description="Helical" evidence="7">
    <location>
        <begin position="225"/>
        <end position="246"/>
    </location>
</feature>
<name>A0A1I5PXK8_9BACI</name>
<keyword evidence="6 7" id="KW-0472">Membrane</keyword>
<evidence type="ECO:0000259" key="8">
    <source>
        <dbReference type="Pfam" id="PF00892"/>
    </source>
</evidence>
<dbReference type="PANTHER" id="PTHR32322">
    <property type="entry name" value="INNER MEMBRANE TRANSPORTER"/>
    <property type="match status" value="1"/>
</dbReference>
<evidence type="ECO:0000256" key="1">
    <source>
        <dbReference type="ARBA" id="ARBA00004651"/>
    </source>
</evidence>
<keyword evidence="12" id="KW-1185">Reference proteome</keyword>
<reference evidence="9 12" key="2">
    <citation type="submission" date="2019-07" db="EMBL/GenBank/DDBJ databases">
        <title>Whole genome shotgun sequence of Halolactibacillus halophilus NBRC 100868.</title>
        <authorList>
            <person name="Hosoyama A."/>
            <person name="Uohara A."/>
            <person name="Ohji S."/>
            <person name="Ichikawa N."/>
        </authorList>
    </citation>
    <scope>NUCLEOTIDE SEQUENCE [LARGE SCALE GENOMIC DNA]</scope>
    <source>
        <strain evidence="9 12">NBRC 100868</strain>
    </source>
</reference>
<organism evidence="10 11">
    <name type="scientific">Halolactibacillus halophilus</name>
    <dbReference type="NCBI Taxonomy" id="306540"/>
    <lineage>
        <taxon>Bacteria</taxon>
        <taxon>Bacillati</taxon>
        <taxon>Bacillota</taxon>
        <taxon>Bacilli</taxon>
        <taxon>Bacillales</taxon>
        <taxon>Bacillaceae</taxon>
        <taxon>Halolactibacillus</taxon>
    </lineage>
</organism>
<proteinExistence type="inferred from homology"/>
<dbReference type="PANTHER" id="PTHR32322:SF18">
    <property type="entry name" value="S-ADENOSYLMETHIONINE_S-ADENOSYLHOMOCYSTEINE TRANSPORTER"/>
    <property type="match status" value="1"/>
</dbReference>
<feature type="domain" description="EamA" evidence="8">
    <location>
        <begin position="166"/>
        <end position="300"/>
    </location>
</feature>
<dbReference type="InterPro" id="IPR050638">
    <property type="entry name" value="AA-Vitamin_Transporters"/>
</dbReference>
<accession>A0A1I5PXK8</accession>
<dbReference type="STRING" id="306540.SAMN05421839_11725"/>
<dbReference type="EMBL" id="FOXC01000017">
    <property type="protein sequence ID" value="SFP38609.1"/>
    <property type="molecule type" value="Genomic_DNA"/>
</dbReference>
<feature type="transmembrane region" description="Helical" evidence="7">
    <location>
        <begin position="258"/>
        <end position="276"/>
    </location>
</feature>
<evidence type="ECO:0000313" key="10">
    <source>
        <dbReference type="EMBL" id="SFP38609.1"/>
    </source>
</evidence>
<comment type="similarity">
    <text evidence="2">Belongs to the EamA transporter family.</text>
</comment>
<feature type="transmembrane region" description="Helical" evidence="7">
    <location>
        <begin position="49"/>
        <end position="68"/>
    </location>
</feature>
<feature type="transmembrane region" description="Helical" evidence="7">
    <location>
        <begin position="191"/>
        <end position="213"/>
    </location>
</feature>
<comment type="subcellular location">
    <subcellularLocation>
        <location evidence="1">Cell membrane</location>
        <topology evidence="1">Multi-pass membrane protein</topology>
    </subcellularLocation>
</comment>
<keyword evidence="4 7" id="KW-0812">Transmembrane</keyword>
<dbReference type="InterPro" id="IPR037185">
    <property type="entry name" value="EmrE-like"/>
</dbReference>
<keyword evidence="5 7" id="KW-1133">Transmembrane helix</keyword>
<evidence type="ECO:0000256" key="5">
    <source>
        <dbReference type="ARBA" id="ARBA00022989"/>
    </source>
</evidence>
<evidence type="ECO:0000256" key="2">
    <source>
        <dbReference type="ARBA" id="ARBA00007362"/>
    </source>
</evidence>
<dbReference type="Pfam" id="PF00892">
    <property type="entry name" value="EamA"/>
    <property type="match status" value="2"/>
</dbReference>
<evidence type="ECO:0000256" key="3">
    <source>
        <dbReference type="ARBA" id="ARBA00022475"/>
    </source>
</evidence>
<keyword evidence="3" id="KW-1003">Cell membrane</keyword>
<evidence type="ECO:0000256" key="4">
    <source>
        <dbReference type="ARBA" id="ARBA00022692"/>
    </source>
</evidence>
<feature type="transmembrane region" description="Helical" evidence="7">
    <location>
        <begin position="282"/>
        <end position="299"/>
    </location>
</feature>
<dbReference type="Proteomes" id="UP000321547">
    <property type="component" value="Unassembled WGS sequence"/>
</dbReference>
<feature type="transmembrane region" description="Helical" evidence="7">
    <location>
        <begin position="80"/>
        <end position="98"/>
    </location>
</feature>
<dbReference type="AlphaFoldDB" id="A0A1I5PXK8"/>
<feature type="domain" description="EamA" evidence="8">
    <location>
        <begin position="10"/>
        <end position="153"/>
    </location>
</feature>
<gene>
    <name evidence="9" type="ORF">HHA03_17740</name>
    <name evidence="10" type="ORF">SAMN05421839_11725</name>
</gene>
<evidence type="ECO:0000256" key="7">
    <source>
        <dbReference type="SAM" id="Phobius"/>
    </source>
</evidence>
<evidence type="ECO:0000313" key="12">
    <source>
        <dbReference type="Proteomes" id="UP000321547"/>
    </source>
</evidence>
<protein>
    <submittedName>
        <fullName evidence="9">DMT superfamily metabolite exporter</fullName>
    </submittedName>
    <submittedName>
        <fullName evidence="10">Permease of the drug/metabolite transporter (DMT) superfamily</fullName>
    </submittedName>
</protein>
<evidence type="ECO:0000256" key="6">
    <source>
        <dbReference type="ARBA" id="ARBA00023136"/>
    </source>
</evidence>
<dbReference type="InterPro" id="IPR000620">
    <property type="entry name" value="EamA_dom"/>
</dbReference>
<sequence length="302" mass="32869">MKKLLMKPSIAISVAILCSVLWGSAFPVLKVSYDELQMSADDVIAKMVFAGLRFFLAGLLVLIFLFFMNRSAIKITKKQFGILLVLGVIQTAFQYYFFYNGLARVTGMQGAILSSGGIFFTILAAHFYYKDDRLSKQKVIGILAGFSGIILANWGQSLTLSFQWDGEGFMLMAGVTSAIATIMAKELATGIHPFAITGWQLTLGAVALLLIGFPQLEAGAIQFNALGAGLLLYSAFLSATAFALWYSLLKYHQAGRISMYKFITPVSGVLLSAVFIPGEALTWMLVVAFVMVAFGIIIVNKK</sequence>
<evidence type="ECO:0000313" key="11">
    <source>
        <dbReference type="Proteomes" id="UP000242243"/>
    </source>
</evidence>